<keyword evidence="4 5" id="KW-0274">FAD</keyword>
<sequence>MTGNGWDLIVVGAGSSGAVLAARCAAAGRRVLLLEAGPDYRSAQMPEVWRSPNPLRALLDPGTAGKLVWQGLYATRTDAQEPAPFWRGRGVGGSSAVNGQIAIRPTMDDFTDMVRAGCEGWSPQDVLPYFARLEDDEAFGDAPYHGRGGPIPIHRAPREEWGAVDAALDRAARAAGHGWAPDVNAPGATGVSPYPVNSRHGRRVSTNDAYLEPSRGLAALTVRGGALVDRVVFANGRAVGVRVIQDGTATVEYADLVVLSAGAVHSPAILLRSGVGPARRLRSLGVDVVRDLPAGQGLQDHPVVFVSIPLNAESVVRTPDDRHTNVCVRFTGDGPAAETNDLMITSGNQNVLAMEIAETHAGAGAFGVWVNQVHSRGEVTLASADPTVQPVVRQRMLSDARDLARMRTGVRHVVELVCGDEVRPITACPPERVNSGLFAALDDDAELNRRLLATAYDAQHATSTCAMGDPAAPGTVVDPACRVLGVDGLRVVDASVFPSVPRANTHLAAVMAAELMADRL</sequence>
<dbReference type="InterPro" id="IPR012132">
    <property type="entry name" value="GMC_OxRdtase"/>
</dbReference>
<evidence type="ECO:0000313" key="7">
    <source>
        <dbReference type="EMBL" id="MQT00496.1"/>
    </source>
</evidence>
<evidence type="ECO:0000256" key="3">
    <source>
        <dbReference type="ARBA" id="ARBA00022630"/>
    </source>
</evidence>
<proteinExistence type="inferred from homology"/>
<dbReference type="SUPFAM" id="SSF51905">
    <property type="entry name" value="FAD/NAD(P)-binding domain"/>
    <property type="match status" value="1"/>
</dbReference>
<dbReference type="Gene3D" id="3.30.410.40">
    <property type="match status" value="1"/>
</dbReference>
<dbReference type="AlphaFoldDB" id="A0A646KHL4"/>
<reference evidence="7 8" key="1">
    <citation type="submission" date="2019-05" db="EMBL/GenBank/DDBJ databases">
        <title>Comparative genomics and metabolomics analyses of clavulanic acid producing Streptomyces species provides insight into specialized metabolism and evolution of beta-lactam biosynthetic gene clusters.</title>
        <authorList>
            <person name="Moore M.A."/>
            <person name="Cruz-Morales P."/>
            <person name="Barona Gomez F."/>
            <person name="Kapil T."/>
        </authorList>
    </citation>
    <scope>NUCLEOTIDE SEQUENCE [LARGE SCALE GENOMIC DNA]</scope>
    <source>
        <strain evidence="7 8">NRRL 5741</strain>
    </source>
</reference>
<dbReference type="PROSITE" id="PS00624">
    <property type="entry name" value="GMC_OXRED_2"/>
    <property type="match status" value="1"/>
</dbReference>
<dbReference type="InterPro" id="IPR000172">
    <property type="entry name" value="GMC_OxRdtase_N"/>
</dbReference>
<protein>
    <submittedName>
        <fullName evidence="7">Glucose-methanol-choline oxidoreductase</fullName>
    </submittedName>
</protein>
<dbReference type="EMBL" id="VCLA01000078">
    <property type="protein sequence ID" value="MQT00496.1"/>
    <property type="molecule type" value="Genomic_DNA"/>
</dbReference>
<keyword evidence="3" id="KW-0285">Flavoprotein</keyword>
<dbReference type="PIRSF" id="PIRSF000137">
    <property type="entry name" value="Alcohol_oxidase"/>
    <property type="match status" value="1"/>
</dbReference>
<dbReference type="SUPFAM" id="SSF54373">
    <property type="entry name" value="FAD-linked reductases, C-terminal domain"/>
    <property type="match status" value="1"/>
</dbReference>
<feature type="domain" description="Glucose-methanol-choline oxidoreductase N-terminal" evidence="6">
    <location>
        <begin position="262"/>
        <end position="276"/>
    </location>
</feature>
<accession>A0A646KHL4</accession>
<dbReference type="RefSeq" id="WP_323391529.1">
    <property type="nucleotide sequence ID" value="NZ_JBEPDZ010000044.1"/>
</dbReference>
<dbReference type="PANTHER" id="PTHR11552">
    <property type="entry name" value="GLUCOSE-METHANOL-CHOLINE GMC OXIDOREDUCTASE"/>
    <property type="match status" value="1"/>
</dbReference>
<gene>
    <name evidence="7" type="ORF">FF041_09735</name>
</gene>
<dbReference type="PANTHER" id="PTHR11552:SF147">
    <property type="entry name" value="CHOLINE DEHYDROGENASE, MITOCHONDRIAL"/>
    <property type="match status" value="1"/>
</dbReference>
<comment type="similarity">
    <text evidence="2">Belongs to the GMC oxidoreductase family.</text>
</comment>
<dbReference type="GO" id="GO:0016614">
    <property type="term" value="F:oxidoreductase activity, acting on CH-OH group of donors"/>
    <property type="evidence" value="ECO:0007669"/>
    <property type="project" value="InterPro"/>
</dbReference>
<evidence type="ECO:0000256" key="1">
    <source>
        <dbReference type="ARBA" id="ARBA00001974"/>
    </source>
</evidence>
<dbReference type="InterPro" id="IPR036188">
    <property type="entry name" value="FAD/NAD-bd_sf"/>
</dbReference>
<name>A0A646KHL4_STRJU</name>
<evidence type="ECO:0000256" key="2">
    <source>
        <dbReference type="ARBA" id="ARBA00010790"/>
    </source>
</evidence>
<dbReference type="InterPro" id="IPR007867">
    <property type="entry name" value="GMC_OxRtase_C"/>
</dbReference>
<evidence type="ECO:0000259" key="6">
    <source>
        <dbReference type="PROSITE" id="PS00624"/>
    </source>
</evidence>
<organism evidence="7 8">
    <name type="scientific">Streptomyces jumonjinensis</name>
    <dbReference type="NCBI Taxonomy" id="1945"/>
    <lineage>
        <taxon>Bacteria</taxon>
        <taxon>Bacillati</taxon>
        <taxon>Actinomycetota</taxon>
        <taxon>Actinomycetes</taxon>
        <taxon>Kitasatosporales</taxon>
        <taxon>Streptomycetaceae</taxon>
        <taxon>Streptomyces</taxon>
    </lineage>
</organism>
<dbReference type="Pfam" id="PF05199">
    <property type="entry name" value="GMC_oxred_C"/>
    <property type="match status" value="1"/>
</dbReference>
<dbReference type="GO" id="GO:0050660">
    <property type="term" value="F:flavin adenine dinucleotide binding"/>
    <property type="evidence" value="ECO:0007669"/>
    <property type="project" value="InterPro"/>
</dbReference>
<dbReference type="PRINTS" id="PR00411">
    <property type="entry name" value="PNDRDTASEI"/>
</dbReference>
<evidence type="ECO:0000256" key="4">
    <source>
        <dbReference type="ARBA" id="ARBA00022827"/>
    </source>
</evidence>
<dbReference type="Proteomes" id="UP000419138">
    <property type="component" value="Unassembled WGS sequence"/>
</dbReference>
<comment type="caution">
    <text evidence="7">The sequence shown here is derived from an EMBL/GenBank/DDBJ whole genome shotgun (WGS) entry which is preliminary data.</text>
</comment>
<comment type="cofactor">
    <cofactor evidence="1 5">
        <name>FAD</name>
        <dbReference type="ChEBI" id="CHEBI:57692"/>
    </cofactor>
</comment>
<dbReference type="Pfam" id="PF00732">
    <property type="entry name" value="GMC_oxred_N"/>
    <property type="match status" value="1"/>
</dbReference>
<evidence type="ECO:0000313" key="8">
    <source>
        <dbReference type="Proteomes" id="UP000419138"/>
    </source>
</evidence>
<keyword evidence="8" id="KW-1185">Reference proteome</keyword>
<dbReference type="Gene3D" id="3.50.50.60">
    <property type="entry name" value="FAD/NAD(P)-binding domain"/>
    <property type="match status" value="1"/>
</dbReference>
<feature type="binding site" evidence="5">
    <location>
        <position position="228"/>
    </location>
    <ligand>
        <name>FAD</name>
        <dbReference type="ChEBI" id="CHEBI:57692"/>
    </ligand>
</feature>
<evidence type="ECO:0000256" key="5">
    <source>
        <dbReference type="PIRSR" id="PIRSR000137-2"/>
    </source>
</evidence>